<dbReference type="Pfam" id="PF00443">
    <property type="entry name" value="UCH"/>
    <property type="match status" value="1"/>
</dbReference>
<proteinExistence type="predicted"/>
<dbReference type="InterPro" id="IPR050164">
    <property type="entry name" value="Peptidase_C19"/>
</dbReference>
<dbReference type="GO" id="GO:0016579">
    <property type="term" value="P:protein deubiquitination"/>
    <property type="evidence" value="ECO:0007669"/>
    <property type="project" value="InterPro"/>
</dbReference>
<gene>
    <name evidence="2" type="ORF">BD626DRAFT_412132</name>
</gene>
<dbReference type="AlphaFoldDB" id="A0A550BY05"/>
<sequence>MACRLYADGTKAFTPAEIIGNMWRFTDLDASRQEDSHEFLSGVVQSFCAETMADDCDAGGRSFAQNLFEGRQLSRATCACGYYGDGRLESFHALSLPMEKDLNASLAAYTSHEELSDYRCERCDSCVKASRRLTIHDAPHILTLQLQRFAYTKRRELTKITKALEYPETLDLAPYMSEGRAGPVYRLCGIICHRSKRATDGHYVAWVKSSEGRWFEMNDEAVKEISEGQAFLSAKEDAYVLLYARVGDDERGEDAAEHAVEAVKREVETVEEVAEWSVVGGRKAKKAQKEVLRMQKRKMGETGNASE</sequence>
<keyword evidence="3" id="KW-1185">Reference proteome</keyword>
<dbReference type="PANTHER" id="PTHR24006">
    <property type="entry name" value="UBIQUITIN CARBOXYL-TERMINAL HYDROLASE"/>
    <property type="match status" value="1"/>
</dbReference>
<dbReference type="InterPro" id="IPR001394">
    <property type="entry name" value="Peptidase_C19_UCH"/>
</dbReference>
<dbReference type="PROSITE" id="PS00028">
    <property type="entry name" value="ZINC_FINGER_C2H2_1"/>
    <property type="match status" value="1"/>
</dbReference>
<dbReference type="Proteomes" id="UP000320762">
    <property type="component" value="Unassembled WGS sequence"/>
</dbReference>
<protein>
    <recommendedName>
        <fullName evidence="1">USP domain-containing protein</fullName>
    </recommendedName>
</protein>
<dbReference type="GO" id="GO:0004843">
    <property type="term" value="F:cysteine-type deubiquitinase activity"/>
    <property type="evidence" value="ECO:0007669"/>
    <property type="project" value="InterPro"/>
</dbReference>
<accession>A0A550BY05</accession>
<feature type="domain" description="USP" evidence="1">
    <location>
        <begin position="1"/>
        <end position="246"/>
    </location>
</feature>
<dbReference type="SUPFAM" id="SSF54001">
    <property type="entry name" value="Cysteine proteinases"/>
    <property type="match status" value="1"/>
</dbReference>
<dbReference type="STRING" id="97359.A0A550BY05"/>
<organism evidence="2 3">
    <name type="scientific">Schizophyllum amplum</name>
    <dbReference type="NCBI Taxonomy" id="97359"/>
    <lineage>
        <taxon>Eukaryota</taxon>
        <taxon>Fungi</taxon>
        <taxon>Dikarya</taxon>
        <taxon>Basidiomycota</taxon>
        <taxon>Agaricomycotina</taxon>
        <taxon>Agaricomycetes</taxon>
        <taxon>Agaricomycetidae</taxon>
        <taxon>Agaricales</taxon>
        <taxon>Schizophyllaceae</taxon>
        <taxon>Schizophyllum</taxon>
    </lineage>
</organism>
<dbReference type="GO" id="GO:0005634">
    <property type="term" value="C:nucleus"/>
    <property type="evidence" value="ECO:0007669"/>
    <property type="project" value="TreeGrafter"/>
</dbReference>
<evidence type="ECO:0000259" key="1">
    <source>
        <dbReference type="PROSITE" id="PS50235"/>
    </source>
</evidence>
<evidence type="ECO:0000313" key="2">
    <source>
        <dbReference type="EMBL" id="TRM57431.1"/>
    </source>
</evidence>
<comment type="caution">
    <text evidence="2">The sequence shown here is derived from an EMBL/GenBank/DDBJ whole genome shotgun (WGS) entry which is preliminary data.</text>
</comment>
<dbReference type="EMBL" id="VDMD01000048">
    <property type="protein sequence ID" value="TRM57431.1"/>
    <property type="molecule type" value="Genomic_DNA"/>
</dbReference>
<evidence type="ECO:0000313" key="3">
    <source>
        <dbReference type="Proteomes" id="UP000320762"/>
    </source>
</evidence>
<reference evidence="2 3" key="1">
    <citation type="journal article" date="2019" name="New Phytol.">
        <title>Comparative genomics reveals unique wood-decay strategies and fruiting body development in the Schizophyllaceae.</title>
        <authorList>
            <person name="Almasi E."/>
            <person name="Sahu N."/>
            <person name="Krizsan K."/>
            <person name="Balint B."/>
            <person name="Kovacs G.M."/>
            <person name="Kiss B."/>
            <person name="Cseklye J."/>
            <person name="Drula E."/>
            <person name="Henrissat B."/>
            <person name="Nagy I."/>
            <person name="Chovatia M."/>
            <person name="Adam C."/>
            <person name="LaButti K."/>
            <person name="Lipzen A."/>
            <person name="Riley R."/>
            <person name="Grigoriev I.V."/>
            <person name="Nagy L.G."/>
        </authorList>
    </citation>
    <scope>NUCLEOTIDE SEQUENCE [LARGE SCALE GENOMIC DNA]</scope>
    <source>
        <strain evidence="2 3">NL-1724</strain>
    </source>
</reference>
<dbReference type="InterPro" id="IPR028889">
    <property type="entry name" value="USP"/>
</dbReference>
<dbReference type="InterPro" id="IPR038765">
    <property type="entry name" value="Papain-like_cys_pep_sf"/>
</dbReference>
<dbReference type="InterPro" id="IPR013087">
    <property type="entry name" value="Znf_C2H2_type"/>
</dbReference>
<dbReference type="Gene3D" id="3.90.70.10">
    <property type="entry name" value="Cysteine proteinases"/>
    <property type="match status" value="1"/>
</dbReference>
<dbReference type="OrthoDB" id="420187at2759"/>
<dbReference type="GO" id="GO:0005829">
    <property type="term" value="C:cytosol"/>
    <property type="evidence" value="ECO:0007669"/>
    <property type="project" value="TreeGrafter"/>
</dbReference>
<dbReference type="PROSITE" id="PS50235">
    <property type="entry name" value="USP_3"/>
    <property type="match status" value="1"/>
</dbReference>
<name>A0A550BY05_9AGAR</name>